<protein>
    <submittedName>
        <fullName evidence="1">Uncharacterized protein</fullName>
    </submittedName>
</protein>
<reference evidence="1" key="2">
    <citation type="submission" date="2020-11" db="EMBL/GenBank/DDBJ databases">
        <authorList>
            <person name="McCartney M.A."/>
            <person name="Auch B."/>
            <person name="Kono T."/>
            <person name="Mallez S."/>
            <person name="Becker A."/>
            <person name="Gohl D.M."/>
            <person name="Silverstein K.A.T."/>
            <person name="Koren S."/>
            <person name="Bechman K.B."/>
            <person name="Herman A."/>
            <person name="Abrahante J.E."/>
            <person name="Garbe J."/>
        </authorList>
    </citation>
    <scope>NUCLEOTIDE SEQUENCE</scope>
    <source>
        <strain evidence="1">Duluth1</strain>
        <tissue evidence="1">Whole animal</tissue>
    </source>
</reference>
<sequence length="59" mass="6430">MAFAEDIVSTSVSGKTVSIDVVREKYNRATMGRLELEQVRAKIRILAKARAARLAAGLP</sequence>
<name>A0A9D4JLU8_DREPO</name>
<dbReference type="AlphaFoldDB" id="A0A9D4JLU8"/>
<reference evidence="1" key="1">
    <citation type="journal article" date="2019" name="bioRxiv">
        <title>The Genome of the Zebra Mussel, Dreissena polymorpha: A Resource for Invasive Species Research.</title>
        <authorList>
            <person name="McCartney M.A."/>
            <person name="Auch B."/>
            <person name="Kono T."/>
            <person name="Mallez S."/>
            <person name="Zhang Y."/>
            <person name="Obille A."/>
            <person name="Becker A."/>
            <person name="Abrahante J.E."/>
            <person name="Garbe J."/>
            <person name="Badalamenti J.P."/>
            <person name="Herman A."/>
            <person name="Mangelson H."/>
            <person name="Liachko I."/>
            <person name="Sullivan S."/>
            <person name="Sone E.D."/>
            <person name="Koren S."/>
            <person name="Silverstein K.A.T."/>
            <person name="Beckman K.B."/>
            <person name="Gohl D.M."/>
        </authorList>
    </citation>
    <scope>NUCLEOTIDE SEQUENCE</scope>
    <source>
        <strain evidence="1">Duluth1</strain>
        <tissue evidence="1">Whole animal</tissue>
    </source>
</reference>
<organism evidence="1 2">
    <name type="scientific">Dreissena polymorpha</name>
    <name type="common">Zebra mussel</name>
    <name type="synonym">Mytilus polymorpha</name>
    <dbReference type="NCBI Taxonomy" id="45954"/>
    <lineage>
        <taxon>Eukaryota</taxon>
        <taxon>Metazoa</taxon>
        <taxon>Spiralia</taxon>
        <taxon>Lophotrochozoa</taxon>
        <taxon>Mollusca</taxon>
        <taxon>Bivalvia</taxon>
        <taxon>Autobranchia</taxon>
        <taxon>Heteroconchia</taxon>
        <taxon>Euheterodonta</taxon>
        <taxon>Imparidentia</taxon>
        <taxon>Neoheterodontei</taxon>
        <taxon>Myida</taxon>
        <taxon>Dreissenoidea</taxon>
        <taxon>Dreissenidae</taxon>
        <taxon>Dreissena</taxon>
    </lineage>
</organism>
<keyword evidence="2" id="KW-1185">Reference proteome</keyword>
<dbReference type="EMBL" id="JAIWYP010000006">
    <property type="protein sequence ID" value="KAH3815104.1"/>
    <property type="molecule type" value="Genomic_DNA"/>
</dbReference>
<proteinExistence type="predicted"/>
<dbReference type="Proteomes" id="UP000828390">
    <property type="component" value="Unassembled WGS sequence"/>
</dbReference>
<evidence type="ECO:0000313" key="1">
    <source>
        <dbReference type="EMBL" id="KAH3815104.1"/>
    </source>
</evidence>
<accession>A0A9D4JLU8</accession>
<evidence type="ECO:0000313" key="2">
    <source>
        <dbReference type="Proteomes" id="UP000828390"/>
    </source>
</evidence>
<gene>
    <name evidence="1" type="ORF">DPMN_143625</name>
</gene>
<comment type="caution">
    <text evidence="1">The sequence shown here is derived from an EMBL/GenBank/DDBJ whole genome shotgun (WGS) entry which is preliminary data.</text>
</comment>